<dbReference type="EMBL" id="AP014945">
    <property type="protein sequence ID" value="BAU24091.1"/>
    <property type="molecule type" value="Genomic_DNA"/>
</dbReference>
<dbReference type="SUPFAM" id="SSF54523">
    <property type="entry name" value="Pili subunits"/>
    <property type="match status" value="1"/>
</dbReference>
<accession>A0A0U4W4W1</accession>
<dbReference type="AlphaFoldDB" id="A0A0U4W4W1"/>
<evidence type="ECO:0000256" key="1">
    <source>
        <dbReference type="SAM" id="Phobius"/>
    </source>
</evidence>
<keyword evidence="1" id="KW-0472">Membrane</keyword>
<dbReference type="InterPro" id="IPR012902">
    <property type="entry name" value="N_methyl_site"/>
</dbReference>
<name>A0A0U4W4W1_9BACT</name>
<keyword evidence="3" id="KW-1185">Reference proteome</keyword>
<dbReference type="InterPro" id="IPR045584">
    <property type="entry name" value="Pilin-like"/>
</dbReference>
<dbReference type="Pfam" id="PF07963">
    <property type="entry name" value="N_methyl"/>
    <property type="match status" value="1"/>
</dbReference>
<organism evidence="2 3">
    <name type="scientific">Caldimicrobium thiodismutans</name>
    <dbReference type="NCBI Taxonomy" id="1653476"/>
    <lineage>
        <taxon>Bacteria</taxon>
        <taxon>Pseudomonadati</taxon>
        <taxon>Thermodesulfobacteriota</taxon>
        <taxon>Thermodesulfobacteria</taxon>
        <taxon>Thermodesulfobacteriales</taxon>
        <taxon>Thermodesulfobacteriaceae</taxon>
        <taxon>Caldimicrobium</taxon>
    </lineage>
</organism>
<keyword evidence="1" id="KW-0812">Transmembrane</keyword>
<feature type="transmembrane region" description="Helical" evidence="1">
    <location>
        <begin position="12"/>
        <end position="36"/>
    </location>
</feature>
<dbReference type="STRING" id="1653476.THC_1731"/>
<evidence type="ECO:0000313" key="2">
    <source>
        <dbReference type="EMBL" id="BAU24091.1"/>
    </source>
</evidence>
<reference evidence="2 3" key="1">
    <citation type="journal article" date="2016" name="Int. J. Syst. Evol. Microbiol.">
        <title>Caldimicrobium thiodismutans sp. nov., a sulfur-disproportionating bacterium isolated from a hot spring, and emended description of the genus Caldimicrobium.</title>
        <authorList>
            <person name="Kojima H."/>
            <person name="Umezawa K."/>
            <person name="Fukui M."/>
        </authorList>
    </citation>
    <scope>NUCLEOTIDE SEQUENCE [LARGE SCALE GENOMIC DNA]</scope>
    <source>
        <strain evidence="2 3">TF1</strain>
    </source>
</reference>
<dbReference type="Proteomes" id="UP000068196">
    <property type="component" value="Chromosome"/>
</dbReference>
<dbReference type="NCBIfam" id="TIGR02532">
    <property type="entry name" value="IV_pilin_GFxxxE"/>
    <property type="match status" value="1"/>
</dbReference>
<dbReference type="OrthoDB" id="11156at2"/>
<reference evidence="3" key="2">
    <citation type="journal article" date="2016" name="Int. J. Syst. Evol. Microbiol.">
        <title>Caldimicrobium thiodismutans sp. nov., a sulfur-disproportionating bacterium isolated from a hot spring.</title>
        <authorList>
            <person name="Kojima H."/>
            <person name="Umezawa K."/>
            <person name="Fukui M."/>
        </authorList>
    </citation>
    <scope>NUCLEOTIDE SEQUENCE [LARGE SCALE GENOMIC DNA]</scope>
    <source>
        <strain evidence="3">TF1</strain>
    </source>
</reference>
<evidence type="ECO:0008006" key="4">
    <source>
        <dbReference type="Google" id="ProtNLM"/>
    </source>
</evidence>
<sequence>MCLFIKNMKNNGYTLIEILLVMLLLGILSGIIFSTYRNFIQEYKSQSIGVRKEMELLSLQIYLRKLIQSIGFGIPREISNYQIWSSPNCTDSNLSKFKNSRTIIGLANDCSISNGPKHDRLYFRSLFATGAKEAGCWWVILPDGEKKSMAVNKYGFTCNAIYENDTLCYYLDENRNYHKDYLDQPLNCTSNLKGPGFLFFYTKGNETPPEVFRLHLSAFDDNEIAQKQACAPKSGKLMLQREWNIQAQPIFDCVGGLKFDFIGNTTNNLPSAIQVCLLVQVSGRMSTKREVPLNSQCGPFQEEDPEWKYYRWRVIEERISLENLRGIK</sequence>
<keyword evidence="1" id="KW-1133">Transmembrane helix</keyword>
<protein>
    <recommendedName>
        <fullName evidence="4">Prepilin-type N-terminal cleavage/methylation domain-containing protein</fullName>
    </recommendedName>
</protein>
<dbReference type="KEGG" id="cthi:THC_1731"/>
<evidence type="ECO:0000313" key="3">
    <source>
        <dbReference type="Proteomes" id="UP000068196"/>
    </source>
</evidence>
<gene>
    <name evidence="2" type="ORF">THC_1731</name>
</gene>
<proteinExistence type="predicted"/>